<keyword evidence="6" id="KW-1185">Reference proteome</keyword>
<dbReference type="EMBL" id="FRXO01000001">
    <property type="protein sequence ID" value="SHO61789.1"/>
    <property type="molecule type" value="Genomic_DNA"/>
</dbReference>
<dbReference type="GO" id="GO:0003700">
    <property type="term" value="F:DNA-binding transcription factor activity"/>
    <property type="evidence" value="ECO:0007669"/>
    <property type="project" value="InterPro"/>
</dbReference>
<dbReference type="InterPro" id="IPR050204">
    <property type="entry name" value="AraC_XylS_family_regulators"/>
</dbReference>
<reference evidence="5 6" key="1">
    <citation type="submission" date="2016-12" db="EMBL/GenBank/DDBJ databases">
        <authorList>
            <person name="Song W.-J."/>
            <person name="Kurnit D.M."/>
        </authorList>
    </citation>
    <scope>NUCLEOTIDE SEQUENCE [LARGE SCALE GENOMIC DNA]</scope>
    <source>
        <strain evidence="5 6">DSM 19599</strain>
    </source>
</reference>
<feature type="domain" description="HTH araC/xylS-type" evidence="4">
    <location>
        <begin position="213"/>
        <end position="312"/>
    </location>
</feature>
<dbReference type="AlphaFoldDB" id="A0A1M7ZAF3"/>
<proteinExistence type="predicted"/>
<dbReference type="GO" id="GO:0043565">
    <property type="term" value="F:sequence-specific DNA binding"/>
    <property type="evidence" value="ECO:0007669"/>
    <property type="project" value="InterPro"/>
</dbReference>
<dbReference type="PROSITE" id="PS01124">
    <property type="entry name" value="HTH_ARAC_FAMILY_2"/>
    <property type="match status" value="1"/>
</dbReference>
<dbReference type="Pfam" id="PF12833">
    <property type="entry name" value="HTH_18"/>
    <property type="match status" value="1"/>
</dbReference>
<evidence type="ECO:0000256" key="2">
    <source>
        <dbReference type="ARBA" id="ARBA00023125"/>
    </source>
</evidence>
<name>A0A1M7ZAF3_9HYPH</name>
<gene>
    <name evidence="5" type="ORF">SAMN02745172_00896</name>
</gene>
<protein>
    <submittedName>
        <fullName evidence="5">AraC family transcriptional regulator</fullName>
    </submittedName>
</protein>
<sequence length="325" mass="35210">MNDRTDSEAARRRDAIAPRAATDLADFSVFAHLHGAGVPLRASTRFGPAMGAALWDRNETAVTRYLAPNHHTLSLYVEGGDGIQRLRGGNRISGPGAGALCLMPGDVTTDWDVNGHVRLFHLYAAKPAFDRLVEETLDRDPATVELRDESFFRDATLENVIRHAVLDLDWEEPAERIAVSQAAQMLFTYLAARFTDRRRPLAVRGGLAPTVMARVVAFVEANLAEAITIGDLAGVAGLSPFHFARMFRTTAGMSPHAFVLARRTARAREMIAGPGDISLADVAAACGFASQSHLTERFRKATGLTPGAFARQAGRRLLPGEKQAL</sequence>
<evidence type="ECO:0000256" key="1">
    <source>
        <dbReference type="ARBA" id="ARBA00023015"/>
    </source>
</evidence>
<dbReference type="PANTHER" id="PTHR46796">
    <property type="entry name" value="HTH-TYPE TRANSCRIPTIONAL ACTIVATOR RHAS-RELATED"/>
    <property type="match status" value="1"/>
</dbReference>
<evidence type="ECO:0000259" key="4">
    <source>
        <dbReference type="PROSITE" id="PS01124"/>
    </source>
</evidence>
<organism evidence="5 6">
    <name type="scientific">Pseudoxanthobacter soli DSM 19599</name>
    <dbReference type="NCBI Taxonomy" id="1123029"/>
    <lineage>
        <taxon>Bacteria</taxon>
        <taxon>Pseudomonadati</taxon>
        <taxon>Pseudomonadota</taxon>
        <taxon>Alphaproteobacteria</taxon>
        <taxon>Hyphomicrobiales</taxon>
        <taxon>Segnochrobactraceae</taxon>
        <taxon>Pseudoxanthobacter</taxon>
    </lineage>
</organism>
<dbReference type="SUPFAM" id="SSF46689">
    <property type="entry name" value="Homeodomain-like"/>
    <property type="match status" value="2"/>
</dbReference>
<keyword evidence="2" id="KW-0238">DNA-binding</keyword>
<accession>A0A1M7ZAF3</accession>
<dbReference type="Proteomes" id="UP000186406">
    <property type="component" value="Unassembled WGS sequence"/>
</dbReference>
<keyword evidence="1" id="KW-0805">Transcription regulation</keyword>
<keyword evidence="3" id="KW-0804">Transcription</keyword>
<evidence type="ECO:0000256" key="3">
    <source>
        <dbReference type="ARBA" id="ARBA00023163"/>
    </source>
</evidence>
<evidence type="ECO:0000313" key="6">
    <source>
        <dbReference type="Proteomes" id="UP000186406"/>
    </source>
</evidence>
<dbReference type="RefSeq" id="WP_244530748.1">
    <property type="nucleotide sequence ID" value="NZ_FRXO01000001.1"/>
</dbReference>
<dbReference type="PANTHER" id="PTHR46796:SF6">
    <property type="entry name" value="ARAC SUBFAMILY"/>
    <property type="match status" value="1"/>
</dbReference>
<dbReference type="Gene3D" id="1.10.10.60">
    <property type="entry name" value="Homeodomain-like"/>
    <property type="match status" value="1"/>
</dbReference>
<dbReference type="InterPro" id="IPR018060">
    <property type="entry name" value="HTH_AraC"/>
</dbReference>
<dbReference type="SMART" id="SM00342">
    <property type="entry name" value="HTH_ARAC"/>
    <property type="match status" value="1"/>
</dbReference>
<evidence type="ECO:0000313" key="5">
    <source>
        <dbReference type="EMBL" id="SHO61789.1"/>
    </source>
</evidence>
<dbReference type="STRING" id="1123029.SAMN02745172_00896"/>
<dbReference type="InterPro" id="IPR009057">
    <property type="entry name" value="Homeodomain-like_sf"/>
</dbReference>